<proteinExistence type="predicted"/>
<name>A0AAQ3U999_PASNO</name>
<protein>
    <submittedName>
        <fullName evidence="1">Uncharacterized protein</fullName>
    </submittedName>
</protein>
<evidence type="ECO:0000313" key="2">
    <source>
        <dbReference type="Proteomes" id="UP001341281"/>
    </source>
</evidence>
<sequence length="78" mass="8279">MSWTTSALVAGCLPSRFKLMTSSPPSRAMHAAAAAAAAAEVEAVMPHLRPGERGPRVLPSSFLVWCCCRCRVAPLPRS</sequence>
<accession>A0AAQ3U999</accession>
<gene>
    <name evidence="1" type="ORF">U9M48_034198</name>
</gene>
<dbReference type="Proteomes" id="UP001341281">
    <property type="component" value="Chromosome 07"/>
</dbReference>
<keyword evidence="2" id="KW-1185">Reference proteome</keyword>
<reference evidence="1 2" key="1">
    <citation type="submission" date="2024-02" db="EMBL/GenBank/DDBJ databases">
        <title>High-quality chromosome-scale genome assembly of Pensacola bahiagrass (Paspalum notatum Flugge var. saurae).</title>
        <authorList>
            <person name="Vega J.M."/>
            <person name="Podio M."/>
            <person name="Orjuela J."/>
            <person name="Siena L.A."/>
            <person name="Pessino S.C."/>
            <person name="Combes M.C."/>
            <person name="Mariac C."/>
            <person name="Albertini E."/>
            <person name="Pupilli F."/>
            <person name="Ortiz J.P.A."/>
            <person name="Leblanc O."/>
        </authorList>
    </citation>
    <scope>NUCLEOTIDE SEQUENCE [LARGE SCALE GENOMIC DNA]</scope>
    <source>
        <strain evidence="1">R1</strain>
        <tissue evidence="1">Leaf</tissue>
    </source>
</reference>
<organism evidence="1 2">
    <name type="scientific">Paspalum notatum var. saurae</name>
    <dbReference type="NCBI Taxonomy" id="547442"/>
    <lineage>
        <taxon>Eukaryota</taxon>
        <taxon>Viridiplantae</taxon>
        <taxon>Streptophyta</taxon>
        <taxon>Embryophyta</taxon>
        <taxon>Tracheophyta</taxon>
        <taxon>Spermatophyta</taxon>
        <taxon>Magnoliopsida</taxon>
        <taxon>Liliopsida</taxon>
        <taxon>Poales</taxon>
        <taxon>Poaceae</taxon>
        <taxon>PACMAD clade</taxon>
        <taxon>Panicoideae</taxon>
        <taxon>Andropogonodae</taxon>
        <taxon>Paspaleae</taxon>
        <taxon>Paspalinae</taxon>
        <taxon>Paspalum</taxon>
    </lineage>
</organism>
<dbReference type="EMBL" id="CP144751">
    <property type="protein sequence ID" value="WVZ87585.1"/>
    <property type="molecule type" value="Genomic_DNA"/>
</dbReference>
<dbReference type="AlphaFoldDB" id="A0AAQ3U999"/>
<evidence type="ECO:0000313" key="1">
    <source>
        <dbReference type="EMBL" id="WVZ87585.1"/>
    </source>
</evidence>